<accession>A0A1G1ZKJ8</accession>
<proteinExistence type="predicted"/>
<comment type="caution">
    <text evidence="1">The sequence shown here is derived from an EMBL/GenBank/DDBJ whole genome shotgun (WGS) entry which is preliminary data.</text>
</comment>
<reference evidence="1 2" key="1">
    <citation type="journal article" date="2016" name="Nat. Commun.">
        <title>Thousands of microbial genomes shed light on interconnected biogeochemical processes in an aquifer system.</title>
        <authorList>
            <person name="Anantharaman K."/>
            <person name="Brown C.T."/>
            <person name="Hug L.A."/>
            <person name="Sharon I."/>
            <person name="Castelle C.J."/>
            <person name="Probst A.J."/>
            <person name="Thomas B.C."/>
            <person name="Singh A."/>
            <person name="Wilkins M.J."/>
            <person name="Karaoz U."/>
            <person name="Brodie E.L."/>
            <person name="Williams K.H."/>
            <person name="Hubbard S.S."/>
            <person name="Banfield J.F."/>
        </authorList>
    </citation>
    <scope>NUCLEOTIDE SEQUENCE [LARGE SCALE GENOMIC DNA]</scope>
</reference>
<evidence type="ECO:0000313" key="1">
    <source>
        <dbReference type="EMBL" id="OGY64410.1"/>
    </source>
</evidence>
<organism evidence="1 2">
    <name type="scientific">Candidatus Harrisonbacteria bacterium RIFCSPHIGHO2_02_FULL_42_16</name>
    <dbReference type="NCBI Taxonomy" id="1798404"/>
    <lineage>
        <taxon>Bacteria</taxon>
        <taxon>Candidatus Harrisoniibacteriota</taxon>
    </lineage>
</organism>
<evidence type="ECO:0000313" key="2">
    <source>
        <dbReference type="Proteomes" id="UP000177960"/>
    </source>
</evidence>
<gene>
    <name evidence="1" type="ORF">A3B92_02675</name>
</gene>
<dbReference type="AlphaFoldDB" id="A0A1G1ZKJ8"/>
<name>A0A1G1ZKJ8_9BACT</name>
<dbReference type="EMBL" id="MHJG01000003">
    <property type="protein sequence ID" value="OGY64410.1"/>
    <property type="molecule type" value="Genomic_DNA"/>
</dbReference>
<dbReference type="STRING" id="1798404.A3B92_02675"/>
<protein>
    <submittedName>
        <fullName evidence="1">Uncharacterized protein</fullName>
    </submittedName>
</protein>
<dbReference type="Proteomes" id="UP000177960">
    <property type="component" value="Unassembled WGS sequence"/>
</dbReference>
<sequence length="84" mass="9622">MDFLLRLFDLFIGSAKKLSAFIPQNGDDVIRLFQQLLMLAGKVNIWFLENIGVNFQSMLSAIGKIAILWASFLMEFLRNIANRI</sequence>